<evidence type="ECO:0000256" key="6">
    <source>
        <dbReference type="ARBA" id="ARBA00047949"/>
    </source>
</evidence>
<comment type="function">
    <text evidence="1">Catalyzes the last step of tRNA splicing, the transfer of the splice junction 2'-phosphate from ligated tRNA to NAD to produce ADP-ribose 1''-2'' cyclic phosphate.</text>
</comment>
<dbReference type="PANTHER" id="PTHR12684:SF2">
    <property type="entry name" value="TRNA 2'-PHOSPHOTRANSFERASE 1"/>
    <property type="match status" value="1"/>
</dbReference>
<evidence type="ECO:0000313" key="7">
    <source>
        <dbReference type="EMBL" id="OII72505.1"/>
    </source>
</evidence>
<sequence>MAKTSNLVISKKLSWLLRHGDPAKTGLDIRNDGFVEVDQILKQVGISFEKLCYIVENDSKGRFKIINEYGKSFIRANQGHSFQFLEDEKLLNKVEIDDNSNFIQRIIIHGTYLDKWETIKENGLNRMSRSHIHFVSATNFKLECIKQDSNICEDMNIDQIIKEMCNYRCKLGIRPTSEVLIFIDILSCINTNPNCKFYISDNGVILTKGNQQGLIDPSMFLFCIDIKNGEILLNNINVEHAIPEIIRLIVNSTR</sequence>
<dbReference type="Gene3D" id="1.10.10.970">
    <property type="entry name" value="RNA 2'-phosphotransferase, Tpt1/KptA family, N-terminal domain"/>
    <property type="match status" value="1"/>
</dbReference>
<keyword evidence="8" id="KW-1185">Reference proteome</keyword>
<dbReference type="GeneID" id="39977293"/>
<evidence type="ECO:0000313" key="8">
    <source>
        <dbReference type="Proteomes" id="UP000186176"/>
    </source>
</evidence>
<evidence type="ECO:0000256" key="4">
    <source>
        <dbReference type="ARBA" id="ARBA00022679"/>
    </source>
</evidence>
<evidence type="ECO:0000256" key="3">
    <source>
        <dbReference type="ARBA" id="ARBA00012007"/>
    </source>
</evidence>
<keyword evidence="5" id="KW-0520">NAD</keyword>
<dbReference type="InterPro" id="IPR002745">
    <property type="entry name" value="Ptrans_KptA/Tpt1"/>
</dbReference>
<dbReference type="OrthoDB" id="419694at2759"/>
<dbReference type="EC" id="2.7.1.160" evidence="3"/>
<comment type="caution">
    <text evidence="7">The sequence shown here is derived from an EMBL/GenBank/DDBJ whole genome shotgun (WGS) entry which is preliminary data.</text>
</comment>
<evidence type="ECO:0000256" key="2">
    <source>
        <dbReference type="ARBA" id="ARBA00009836"/>
    </source>
</evidence>
<dbReference type="VEuPathDB" id="CryptoDB:cubi_00500"/>
<evidence type="ECO:0000256" key="5">
    <source>
        <dbReference type="ARBA" id="ARBA00023027"/>
    </source>
</evidence>
<dbReference type="SUPFAM" id="SSF56399">
    <property type="entry name" value="ADP-ribosylation"/>
    <property type="match status" value="1"/>
</dbReference>
<dbReference type="Gene3D" id="3.20.170.30">
    <property type="match status" value="1"/>
</dbReference>
<dbReference type="GO" id="GO:0000215">
    <property type="term" value="F:tRNA 2'-phosphotransferase activity"/>
    <property type="evidence" value="ECO:0007669"/>
    <property type="project" value="UniProtKB-EC"/>
</dbReference>
<dbReference type="PANTHER" id="PTHR12684">
    <property type="entry name" value="PUTATIVE PHOSPHOTRANSFERASE"/>
    <property type="match status" value="1"/>
</dbReference>
<proteinExistence type="inferred from homology"/>
<comment type="catalytic activity">
    <reaction evidence="6">
        <text>2'-phospho-[ligated tRNA] + NAD(+) = mature tRNA + ADP-alpha-D-ribose 1'',2''-cyclic phosphate + nicotinamide</text>
        <dbReference type="Rhea" id="RHEA:23324"/>
        <dbReference type="Rhea" id="RHEA-COMP:11106"/>
        <dbReference type="Rhea" id="RHEA-COMP:11107"/>
        <dbReference type="ChEBI" id="CHEBI:17154"/>
        <dbReference type="ChEBI" id="CHEBI:57540"/>
        <dbReference type="ChEBI" id="CHEBI:76596"/>
        <dbReference type="ChEBI" id="CHEBI:82883"/>
        <dbReference type="ChEBI" id="CHEBI:85027"/>
        <dbReference type="EC" id="2.7.1.160"/>
    </reaction>
</comment>
<accession>A0A1J4ME61</accession>
<dbReference type="Proteomes" id="UP000186176">
    <property type="component" value="Unassembled WGS sequence"/>
</dbReference>
<dbReference type="InterPro" id="IPR042080">
    <property type="entry name" value="RNA_2'-PTrans_N"/>
</dbReference>
<name>A0A1J4ME61_9CRYT</name>
<organism evidence="7 8">
    <name type="scientific">Cryptosporidium ubiquitum</name>
    <dbReference type="NCBI Taxonomy" id="857276"/>
    <lineage>
        <taxon>Eukaryota</taxon>
        <taxon>Sar</taxon>
        <taxon>Alveolata</taxon>
        <taxon>Apicomplexa</taxon>
        <taxon>Conoidasida</taxon>
        <taxon>Coccidia</taxon>
        <taxon>Eucoccidiorida</taxon>
        <taxon>Eimeriorina</taxon>
        <taxon>Cryptosporidiidae</taxon>
        <taxon>Cryptosporidium</taxon>
    </lineage>
</organism>
<dbReference type="EMBL" id="LRBP01000022">
    <property type="protein sequence ID" value="OII72505.1"/>
    <property type="molecule type" value="Genomic_DNA"/>
</dbReference>
<evidence type="ECO:0000256" key="1">
    <source>
        <dbReference type="ARBA" id="ARBA00003343"/>
    </source>
</evidence>
<dbReference type="Pfam" id="PF01885">
    <property type="entry name" value="PTS_2-RNA"/>
    <property type="match status" value="1"/>
</dbReference>
<keyword evidence="4" id="KW-0808">Transferase</keyword>
<dbReference type="RefSeq" id="XP_028874003.1">
    <property type="nucleotide sequence ID" value="XM_029017514.1"/>
</dbReference>
<dbReference type="InterPro" id="IPR042081">
    <property type="entry name" value="RNA_2'-PTrans_C"/>
</dbReference>
<gene>
    <name evidence="7" type="ORF">cubi_00500</name>
</gene>
<dbReference type="GO" id="GO:0006388">
    <property type="term" value="P:tRNA splicing, via endonucleolytic cleavage and ligation"/>
    <property type="evidence" value="ECO:0007669"/>
    <property type="project" value="TreeGrafter"/>
</dbReference>
<protein>
    <recommendedName>
        <fullName evidence="3">2'-phosphotransferase</fullName>
        <ecNumber evidence="3">2.7.1.160</ecNumber>
    </recommendedName>
</protein>
<comment type="similarity">
    <text evidence="2">Belongs to the KptA/TPT1 family.</text>
</comment>
<reference evidence="7 8" key="1">
    <citation type="submission" date="2016-10" db="EMBL/GenBank/DDBJ databases">
        <title>Reductive evolution of mitochondrial metabolism and differential evolution of invasion-related proteins in Cryptosporidium.</title>
        <authorList>
            <person name="Liu S."/>
            <person name="Roellig D.M."/>
            <person name="Guo Y."/>
            <person name="Li N."/>
            <person name="Frace M.A."/>
            <person name="Tang K."/>
            <person name="Zhang L."/>
            <person name="Feng Y."/>
            <person name="Xiao L."/>
        </authorList>
    </citation>
    <scope>NUCLEOTIDE SEQUENCE [LARGE SCALE GENOMIC DNA]</scope>
    <source>
        <strain evidence="7">39726</strain>
    </source>
</reference>
<dbReference type="AlphaFoldDB" id="A0A1J4ME61"/>